<protein>
    <submittedName>
        <fullName evidence="2">C3H1-type domain-containing protein</fullName>
    </submittedName>
</protein>
<accession>A0AC35GU93</accession>
<name>A0AC35GU93_9BILA</name>
<dbReference type="WBParaSite" id="PS1159_v2.g8594.t1">
    <property type="protein sequence ID" value="PS1159_v2.g8594.t1"/>
    <property type="gene ID" value="PS1159_v2.g8594"/>
</dbReference>
<proteinExistence type="predicted"/>
<evidence type="ECO:0000313" key="1">
    <source>
        <dbReference type="Proteomes" id="UP000887580"/>
    </source>
</evidence>
<organism evidence="1 2">
    <name type="scientific">Panagrolaimus sp. PS1159</name>
    <dbReference type="NCBI Taxonomy" id="55785"/>
    <lineage>
        <taxon>Eukaryota</taxon>
        <taxon>Metazoa</taxon>
        <taxon>Ecdysozoa</taxon>
        <taxon>Nematoda</taxon>
        <taxon>Chromadorea</taxon>
        <taxon>Rhabditida</taxon>
        <taxon>Tylenchina</taxon>
        <taxon>Panagrolaimomorpha</taxon>
        <taxon>Panagrolaimoidea</taxon>
        <taxon>Panagrolaimidae</taxon>
        <taxon>Panagrolaimus</taxon>
    </lineage>
</organism>
<evidence type="ECO:0000313" key="2">
    <source>
        <dbReference type="WBParaSite" id="PS1159_v2.g8594.t1"/>
    </source>
</evidence>
<dbReference type="Proteomes" id="UP000887580">
    <property type="component" value="Unplaced"/>
</dbReference>
<reference evidence="2" key="1">
    <citation type="submission" date="2022-11" db="UniProtKB">
        <authorList>
            <consortium name="WormBaseParasite"/>
        </authorList>
    </citation>
    <scope>IDENTIFICATION</scope>
</reference>
<sequence>MGVCSTRATFIFALLRKPFQEVFLGCCFICARSLYIFSAYIKNYLPLHLHLPFYLLQKHLYKTVIICLFHYRHHHFKRTSMYDENSNSTTAAAATIAALNAAAAASSSNNSTAATVASINLQHQQQQQQNPATAGINSTQLVSQLMNTKDSRWLQLEVCREFQRGQCTRSDIECKFAHPPAHVDVQNGRVTACYDSIKGRCTRENPKCKYLHPPQHLKDQLLINGKNTLVFKNIICNQLQNGGAALAPALQVNNSLAQLMQQQQHPALVQALPYQYYSPLMYSPLLAAQGDPYSVQTVSFKSLLFF</sequence>